<evidence type="ECO:0000256" key="1">
    <source>
        <dbReference type="SAM" id="Phobius"/>
    </source>
</evidence>
<sequence length="69" mass="7652">MLCFAHFLRSILAILAIKSDSEMFLLLFYACLYALLMIGGSGLIGLALTSARTCSFGKIKMPFMEIVER</sequence>
<accession>A0A453PSN4</accession>
<reference evidence="3" key="1">
    <citation type="journal article" date="2014" name="Science">
        <title>Ancient hybridizations among the ancestral genomes of bread wheat.</title>
        <authorList>
            <consortium name="International Wheat Genome Sequencing Consortium,"/>
            <person name="Marcussen T."/>
            <person name="Sandve S.R."/>
            <person name="Heier L."/>
            <person name="Spannagl M."/>
            <person name="Pfeifer M."/>
            <person name="Jakobsen K.S."/>
            <person name="Wulff B.B."/>
            <person name="Steuernagel B."/>
            <person name="Mayer K.F."/>
            <person name="Olsen O.A."/>
        </authorList>
    </citation>
    <scope>NUCLEOTIDE SEQUENCE [LARGE SCALE GENOMIC DNA]</scope>
    <source>
        <strain evidence="3">cv. AL8/78</strain>
    </source>
</reference>
<dbReference type="Proteomes" id="UP000015105">
    <property type="component" value="Chromosome 6D"/>
</dbReference>
<feature type="transmembrane region" description="Helical" evidence="1">
    <location>
        <begin position="26"/>
        <end position="51"/>
    </location>
</feature>
<evidence type="ECO:0000313" key="3">
    <source>
        <dbReference type="Proteomes" id="UP000015105"/>
    </source>
</evidence>
<keyword evidence="1" id="KW-0812">Transmembrane</keyword>
<reference evidence="2" key="3">
    <citation type="journal article" date="2017" name="Nature">
        <title>Genome sequence of the progenitor of the wheat D genome Aegilops tauschii.</title>
        <authorList>
            <person name="Luo M.C."/>
            <person name="Gu Y.Q."/>
            <person name="Puiu D."/>
            <person name="Wang H."/>
            <person name="Twardziok S.O."/>
            <person name="Deal K.R."/>
            <person name="Huo N."/>
            <person name="Zhu T."/>
            <person name="Wang L."/>
            <person name="Wang Y."/>
            <person name="McGuire P.E."/>
            <person name="Liu S."/>
            <person name="Long H."/>
            <person name="Ramasamy R.K."/>
            <person name="Rodriguez J.C."/>
            <person name="Van S.L."/>
            <person name="Yuan L."/>
            <person name="Wang Z."/>
            <person name="Xia Z."/>
            <person name="Xiao L."/>
            <person name="Anderson O.D."/>
            <person name="Ouyang S."/>
            <person name="Liang Y."/>
            <person name="Zimin A.V."/>
            <person name="Pertea G."/>
            <person name="Qi P."/>
            <person name="Bennetzen J.L."/>
            <person name="Dai X."/>
            <person name="Dawson M.W."/>
            <person name="Muller H.G."/>
            <person name="Kugler K."/>
            <person name="Rivarola-Duarte L."/>
            <person name="Spannagl M."/>
            <person name="Mayer K.F.X."/>
            <person name="Lu F.H."/>
            <person name="Bevan M.W."/>
            <person name="Leroy P."/>
            <person name="Li P."/>
            <person name="You F.M."/>
            <person name="Sun Q."/>
            <person name="Liu Z."/>
            <person name="Lyons E."/>
            <person name="Wicker T."/>
            <person name="Salzberg S.L."/>
            <person name="Devos K.M."/>
            <person name="Dvorak J."/>
        </authorList>
    </citation>
    <scope>NUCLEOTIDE SEQUENCE [LARGE SCALE GENOMIC DNA]</scope>
    <source>
        <strain evidence="2">cv. AL8/78</strain>
    </source>
</reference>
<keyword evidence="1" id="KW-1133">Transmembrane helix</keyword>
<organism evidence="2 3">
    <name type="scientific">Aegilops tauschii subsp. strangulata</name>
    <name type="common">Goatgrass</name>
    <dbReference type="NCBI Taxonomy" id="200361"/>
    <lineage>
        <taxon>Eukaryota</taxon>
        <taxon>Viridiplantae</taxon>
        <taxon>Streptophyta</taxon>
        <taxon>Embryophyta</taxon>
        <taxon>Tracheophyta</taxon>
        <taxon>Spermatophyta</taxon>
        <taxon>Magnoliopsida</taxon>
        <taxon>Liliopsida</taxon>
        <taxon>Poales</taxon>
        <taxon>Poaceae</taxon>
        <taxon>BOP clade</taxon>
        <taxon>Pooideae</taxon>
        <taxon>Triticodae</taxon>
        <taxon>Triticeae</taxon>
        <taxon>Triticinae</taxon>
        <taxon>Aegilops</taxon>
    </lineage>
</organism>
<reference evidence="2" key="5">
    <citation type="journal article" date="2021" name="G3 (Bethesda)">
        <title>Aegilops tauschii genome assembly Aet v5.0 features greater sequence contiguity and improved annotation.</title>
        <authorList>
            <person name="Wang L."/>
            <person name="Zhu T."/>
            <person name="Rodriguez J.C."/>
            <person name="Deal K.R."/>
            <person name="Dubcovsky J."/>
            <person name="McGuire P.E."/>
            <person name="Lux T."/>
            <person name="Spannagl M."/>
            <person name="Mayer K.F.X."/>
            <person name="Baldrich P."/>
            <person name="Meyers B.C."/>
            <person name="Huo N."/>
            <person name="Gu Y.Q."/>
            <person name="Zhou H."/>
            <person name="Devos K.M."/>
            <person name="Bennetzen J.L."/>
            <person name="Unver T."/>
            <person name="Budak H."/>
            <person name="Gulick P.J."/>
            <person name="Galiba G."/>
            <person name="Kalapos B."/>
            <person name="Nelson D.R."/>
            <person name="Li P."/>
            <person name="You F.M."/>
            <person name="Luo M.C."/>
            <person name="Dvorak J."/>
        </authorList>
    </citation>
    <scope>NUCLEOTIDE SEQUENCE [LARGE SCALE GENOMIC DNA]</scope>
    <source>
        <strain evidence="2">cv. AL8/78</strain>
    </source>
</reference>
<dbReference type="Gramene" id="AET6Gv20855900.4">
    <property type="protein sequence ID" value="AET6Gv20855900.4"/>
    <property type="gene ID" value="AET6Gv20855900"/>
</dbReference>
<reference evidence="3" key="2">
    <citation type="journal article" date="2017" name="Nat. Plants">
        <title>The Aegilops tauschii genome reveals multiple impacts of transposons.</title>
        <authorList>
            <person name="Zhao G."/>
            <person name="Zou C."/>
            <person name="Li K."/>
            <person name="Wang K."/>
            <person name="Li T."/>
            <person name="Gao L."/>
            <person name="Zhang X."/>
            <person name="Wang H."/>
            <person name="Yang Z."/>
            <person name="Liu X."/>
            <person name="Jiang W."/>
            <person name="Mao L."/>
            <person name="Kong X."/>
            <person name="Jiao Y."/>
            <person name="Jia J."/>
        </authorList>
    </citation>
    <scope>NUCLEOTIDE SEQUENCE [LARGE SCALE GENOMIC DNA]</scope>
    <source>
        <strain evidence="3">cv. AL8/78</strain>
    </source>
</reference>
<reference evidence="2" key="4">
    <citation type="submission" date="2019-03" db="UniProtKB">
        <authorList>
            <consortium name="EnsemblPlants"/>
        </authorList>
    </citation>
    <scope>IDENTIFICATION</scope>
</reference>
<dbReference type="AlphaFoldDB" id="A0A453PSN4"/>
<keyword evidence="1" id="KW-0472">Membrane</keyword>
<dbReference type="EnsemblPlants" id="AET6Gv20855900.4">
    <property type="protein sequence ID" value="AET6Gv20855900.4"/>
    <property type="gene ID" value="AET6Gv20855900"/>
</dbReference>
<proteinExistence type="predicted"/>
<protein>
    <submittedName>
        <fullName evidence="2">Uncharacterized protein</fullName>
    </submittedName>
</protein>
<name>A0A453PSN4_AEGTS</name>
<keyword evidence="3" id="KW-1185">Reference proteome</keyword>
<evidence type="ECO:0000313" key="2">
    <source>
        <dbReference type="EnsemblPlants" id="AET6Gv20855900.4"/>
    </source>
</evidence>